<comment type="caution">
    <text evidence="2">The sequence shown here is derived from an EMBL/GenBank/DDBJ whole genome shotgun (WGS) entry which is preliminary data.</text>
</comment>
<dbReference type="EMBL" id="SPQQ01000001">
    <property type="protein sequence ID" value="TGE39947.1"/>
    <property type="molecule type" value="Genomic_DNA"/>
</dbReference>
<dbReference type="SUPFAM" id="SSF55729">
    <property type="entry name" value="Acyl-CoA N-acyltransferases (Nat)"/>
    <property type="match status" value="1"/>
</dbReference>
<evidence type="ECO:0000313" key="2">
    <source>
        <dbReference type="EMBL" id="TGE39947.1"/>
    </source>
</evidence>
<gene>
    <name evidence="2" type="ORF">E4K67_02920</name>
</gene>
<dbReference type="AlphaFoldDB" id="A0A4Z0RCN3"/>
<name>A0A4Z0RCN3_9FIRM</name>
<dbReference type="Proteomes" id="UP000298460">
    <property type="component" value="Unassembled WGS sequence"/>
</dbReference>
<accession>A0A4Z0RCN3</accession>
<sequence>MVAEILFAEVQDKNELSEILLEYGMGIPGEIEEQLIVKENERVVAGAKIVEYEDKHFFLEVLGVKQDKLCQGIGRLLMKEIVQNPWKCCKNPLSEFVPKGSYIIMTVARGYAVNFYKAIGFKSCNFLRLPKLFREQCSDCPDKEDCAPVPMEFVGGMPKGIYISR</sequence>
<dbReference type="InterPro" id="IPR016181">
    <property type="entry name" value="Acyl_CoA_acyltransferase"/>
</dbReference>
<dbReference type="CDD" id="cd04301">
    <property type="entry name" value="NAT_SF"/>
    <property type="match status" value="1"/>
</dbReference>
<protein>
    <submittedName>
        <fullName evidence="2">N-acetyltransferase</fullName>
    </submittedName>
</protein>
<keyword evidence="3" id="KW-1185">Reference proteome</keyword>
<reference evidence="2 3" key="1">
    <citation type="submission" date="2019-03" db="EMBL/GenBank/DDBJ databases">
        <title>Draft Genome Sequence of Desulfosporosinus fructosivorans Strain 63.6F, Isolated from Marine Sediment in the Baltic Sea.</title>
        <authorList>
            <person name="Hausmann B."/>
            <person name="Vandieken V."/>
            <person name="Pjevac P."/>
            <person name="Schreck K."/>
            <person name="Herbold C.W."/>
            <person name="Loy A."/>
        </authorList>
    </citation>
    <scope>NUCLEOTIDE SEQUENCE [LARGE SCALE GENOMIC DNA]</scope>
    <source>
        <strain evidence="2 3">63.6F</strain>
    </source>
</reference>
<dbReference type="Pfam" id="PF00583">
    <property type="entry name" value="Acetyltransf_1"/>
    <property type="match status" value="1"/>
</dbReference>
<organism evidence="2 3">
    <name type="scientific">Desulfosporosinus fructosivorans</name>
    <dbReference type="NCBI Taxonomy" id="2018669"/>
    <lineage>
        <taxon>Bacteria</taxon>
        <taxon>Bacillati</taxon>
        <taxon>Bacillota</taxon>
        <taxon>Clostridia</taxon>
        <taxon>Eubacteriales</taxon>
        <taxon>Desulfitobacteriaceae</taxon>
        <taxon>Desulfosporosinus</taxon>
    </lineage>
</organism>
<keyword evidence="2" id="KW-0808">Transferase</keyword>
<evidence type="ECO:0000313" key="3">
    <source>
        <dbReference type="Proteomes" id="UP000298460"/>
    </source>
</evidence>
<dbReference type="OrthoDB" id="3174309at2"/>
<evidence type="ECO:0000259" key="1">
    <source>
        <dbReference type="PROSITE" id="PS51186"/>
    </source>
</evidence>
<dbReference type="Gene3D" id="3.40.630.30">
    <property type="match status" value="1"/>
</dbReference>
<dbReference type="InterPro" id="IPR000182">
    <property type="entry name" value="GNAT_dom"/>
</dbReference>
<proteinExistence type="predicted"/>
<dbReference type="GO" id="GO:0016747">
    <property type="term" value="F:acyltransferase activity, transferring groups other than amino-acyl groups"/>
    <property type="evidence" value="ECO:0007669"/>
    <property type="project" value="InterPro"/>
</dbReference>
<dbReference type="PROSITE" id="PS51186">
    <property type="entry name" value="GNAT"/>
    <property type="match status" value="1"/>
</dbReference>
<feature type="domain" description="N-acetyltransferase" evidence="1">
    <location>
        <begin position="1"/>
        <end position="140"/>
    </location>
</feature>
<dbReference type="RefSeq" id="WP_135544882.1">
    <property type="nucleotide sequence ID" value="NZ_SPQQ01000001.1"/>
</dbReference>